<feature type="compositionally biased region" description="Low complexity" evidence="1">
    <location>
        <begin position="216"/>
        <end position="226"/>
    </location>
</feature>
<name>A0A8B8AIM9_CRAVI</name>
<feature type="region of interest" description="Disordered" evidence="1">
    <location>
        <begin position="187"/>
        <end position="226"/>
    </location>
</feature>
<dbReference type="Proteomes" id="UP000694844">
    <property type="component" value="Chromosome 7"/>
</dbReference>
<proteinExistence type="predicted"/>
<dbReference type="PROSITE" id="PS50127">
    <property type="entry name" value="UBC_2"/>
    <property type="match status" value="1"/>
</dbReference>
<dbReference type="OrthoDB" id="1158011at2759"/>
<evidence type="ECO:0000313" key="6">
    <source>
        <dbReference type="RefSeq" id="XP_022291026.1"/>
    </source>
</evidence>
<dbReference type="RefSeq" id="XP_022291025.1">
    <property type="nucleotide sequence ID" value="XM_022435317.1"/>
</dbReference>
<feature type="compositionally biased region" description="Pro residues" evidence="1">
    <location>
        <begin position="205"/>
        <end position="215"/>
    </location>
</feature>
<dbReference type="AlphaFoldDB" id="A0A8B8AIM9"/>
<dbReference type="GeneID" id="111102526"/>
<organism evidence="4 5">
    <name type="scientific">Crassostrea virginica</name>
    <name type="common">Eastern oyster</name>
    <dbReference type="NCBI Taxonomy" id="6565"/>
    <lineage>
        <taxon>Eukaryota</taxon>
        <taxon>Metazoa</taxon>
        <taxon>Spiralia</taxon>
        <taxon>Lophotrochozoa</taxon>
        <taxon>Mollusca</taxon>
        <taxon>Bivalvia</taxon>
        <taxon>Autobranchia</taxon>
        <taxon>Pteriomorphia</taxon>
        <taxon>Ostreida</taxon>
        <taxon>Ostreoidea</taxon>
        <taxon>Ostreidae</taxon>
        <taxon>Crassostrea</taxon>
    </lineage>
</organism>
<feature type="compositionally biased region" description="Low complexity" evidence="1">
    <location>
        <begin position="372"/>
        <end position="390"/>
    </location>
</feature>
<feature type="compositionally biased region" description="Pro residues" evidence="1">
    <location>
        <begin position="301"/>
        <end position="324"/>
    </location>
</feature>
<dbReference type="InterPro" id="IPR000608">
    <property type="entry name" value="UBC"/>
</dbReference>
<dbReference type="Gene3D" id="3.10.110.10">
    <property type="entry name" value="Ubiquitin Conjugating Enzyme"/>
    <property type="match status" value="1"/>
</dbReference>
<dbReference type="KEGG" id="cvn:111102526"/>
<evidence type="ECO:0000256" key="1">
    <source>
        <dbReference type="SAM" id="MobiDB-lite"/>
    </source>
</evidence>
<feature type="compositionally biased region" description="Polar residues" evidence="1">
    <location>
        <begin position="357"/>
        <end position="366"/>
    </location>
</feature>
<feature type="compositionally biased region" description="Low complexity" evidence="1">
    <location>
        <begin position="408"/>
        <end position="422"/>
    </location>
</feature>
<feature type="region of interest" description="Disordered" evidence="1">
    <location>
        <begin position="301"/>
        <end position="438"/>
    </location>
</feature>
<dbReference type="RefSeq" id="XP_022291027.1">
    <property type="nucleotide sequence ID" value="XM_022435319.1"/>
</dbReference>
<gene>
    <name evidence="5 6 7" type="primary">LOC111102526</name>
</gene>
<keyword evidence="2" id="KW-0472">Membrane</keyword>
<dbReference type="PANTHER" id="PTHR24067">
    <property type="entry name" value="UBIQUITIN-CONJUGATING ENZYME E2"/>
    <property type="match status" value="1"/>
</dbReference>
<evidence type="ECO:0000313" key="5">
    <source>
        <dbReference type="RefSeq" id="XP_022291025.1"/>
    </source>
</evidence>
<dbReference type="Pfam" id="PF00179">
    <property type="entry name" value="UQ_con"/>
    <property type="match status" value="1"/>
</dbReference>
<keyword evidence="2" id="KW-1133">Transmembrane helix</keyword>
<sequence>MQGMYSTRSPAVKRLMKEAQELSEATEQYYAQPLEDNLFEWHFTIRGPSETDFSGGLYHGRIVLPPEYPMKPPSIILLTPNGRFETNKKICLSISGHHPESWQPSWSIRTALLAIIGFMPTHGAGAIGSLDYSPEERKKLANRSKEWKCPTCGIINCILKPMTEDSEESKKTSEEARELASQINFQAEKKQGDGASGNSQDKTPSSPPTGQPNPQAPANMANPLLNNGFPFAPPMMSLPPNFPLFQMPQGGEGNSTVPRFPPPPPFIPGMFPPGTLNQNAFMQQWQMSPFMMGRFPFPPTMMFPGQMPPSPPTQPVTNLSPPPQAATTQTPQSQIQLSKPQTSTQSSVVKSQAVTSGTASPTTSPRVENVGTSSPPQSTESSEDVVSSTSPVTISQGSENSNQEPQNSLTQTTTALSTAPPQQSTIENVPRGQSSTEGLRQRLIGDDETPQRIYVGRVEQNAEIQEPQQRRSGLSASNVLIFFIGLAIAILLIRRFFLSRNWRFYYGV</sequence>
<feature type="compositionally biased region" description="Low complexity" evidence="1">
    <location>
        <begin position="325"/>
        <end position="334"/>
    </location>
</feature>
<dbReference type="RefSeq" id="XP_022291026.1">
    <property type="nucleotide sequence ID" value="XM_022435318.1"/>
</dbReference>
<keyword evidence="4" id="KW-1185">Reference proteome</keyword>
<feature type="compositionally biased region" description="Low complexity" evidence="1">
    <location>
        <begin position="341"/>
        <end position="356"/>
    </location>
</feature>
<dbReference type="FunFam" id="3.10.110.10:FF:000086">
    <property type="entry name" value="Ubiquitin-conjugating enzyme E2 J1"/>
    <property type="match status" value="1"/>
</dbReference>
<feature type="compositionally biased region" description="Polar residues" evidence="1">
    <location>
        <begin position="391"/>
        <end position="407"/>
    </location>
</feature>
<accession>A0A8B8AIM9</accession>
<dbReference type="InterPro" id="IPR050113">
    <property type="entry name" value="Ub_conjugating_enzyme"/>
</dbReference>
<protein>
    <submittedName>
        <fullName evidence="5 6">Verprolin-like</fullName>
    </submittedName>
</protein>
<feature type="compositionally biased region" description="Polar residues" evidence="1">
    <location>
        <begin position="423"/>
        <end position="438"/>
    </location>
</feature>
<dbReference type="SMART" id="SM00212">
    <property type="entry name" value="UBCc"/>
    <property type="match status" value="1"/>
</dbReference>
<reference evidence="5 6" key="1">
    <citation type="submission" date="2025-04" db="UniProtKB">
        <authorList>
            <consortium name="RefSeq"/>
        </authorList>
    </citation>
    <scope>IDENTIFICATION</scope>
    <source>
        <tissue evidence="5 6">Whole sample</tissue>
    </source>
</reference>
<dbReference type="SUPFAM" id="SSF54495">
    <property type="entry name" value="UBC-like"/>
    <property type="match status" value="1"/>
</dbReference>
<feature type="domain" description="UBC core" evidence="3">
    <location>
        <begin position="10"/>
        <end position="158"/>
    </location>
</feature>
<feature type="transmembrane region" description="Helical" evidence="2">
    <location>
        <begin position="474"/>
        <end position="493"/>
    </location>
</feature>
<evidence type="ECO:0000256" key="2">
    <source>
        <dbReference type="SAM" id="Phobius"/>
    </source>
</evidence>
<dbReference type="InterPro" id="IPR016135">
    <property type="entry name" value="UBQ-conjugating_enzyme/RWD"/>
</dbReference>
<evidence type="ECO:0000259" key="3">
    <source>
        <dbReference type="PROSITE" id="PS50127"/>
    </source>
</evidence>
<evidence type="ECO:0000313" key="4">
    <source>
        <dbReference type="Proteomes" id="UP000694844"/>
    </source>
</evidence>
<evidence type="ECO:0000313" key="7">
    <source>
        <dbReference type="RefSeq" id="XP_022291027.1"/>
    </source>
</evidence>
<dbReference type="CDD" id="cd23799">
    <property type="entry name" value="UBCc_UBE2J"/>
    <property type="match status" value="1"/>
</dbReference>
<keyword evidence="2" id="KW-0812">Transmembrane</keyword>